<dbReference type="EMBL" id="AZHW01000327">
    <property type="protein sequence ID" value="ETX00555.1"/>
    <property type="molecule type" value="Genomic_DNA"/>
</dbReference>
<dbReference type="AlphaFoldDB" id="W4LRP3"/>
<comment type="caution">
    <text evidence="3">The sequence shown here is derived from an EMBL/GenBank/DDBJ whole genome shotgun (WGS) entry which is preliminary data.</text>
</comment>
<dbReference type="Gene3D" id="3.10.129.10">
    <property type="entry name" value="Hotdog Thioesterase"/>
    <property type="match status" value="1"/>
</dbReference>
<dbReference type="GO" id="GO:0004300">
    <property type="term" value="F:enoyl-CoA hydratase activity"/>
    <property type="evidence" value="ECO:0007669"/>
    <property type="project" value="TreeGrafter"/>
</dbReference>
<dbReference type="Pfam" id="PF01575">
    <property type="entry name" value="MaoC_dehydratas"/>
    <property type="match status" value="1"/>
</dbReference>
<dbReference type="GO" id="GO:0006635">
    <property type="term" value="P:fatty acid beta-oxidation"/>
    <property type="evidence" value="ECO:0007669"/>
    <property type="project" value="TreeGrafter"/>
</dbReference>
<dbReference type="Pfam" id="PF13452">
    <property type="entry name" value="FAS1_DH_region"/>
    <property type="match status" value="1"/>
</dbReference>
<sequence>MPIRSAAVGNRTQPQVVDITPRRLLSYAAGLGESQPHYLDDAASSGIVGHPAFCVALEWPVTLMLRDDERLGFSGEERIRGVHAEQDSIFHRPIRPGDRLRTVASLVQIRRIRPGALVLTKFETVDDRTDAPVVTSYASSIYRGVEVEGEDACLEAPPSLPEVSPSAAASTRIPIPIAREAPHVYTECAQIWNPIHTERQVALQAGLPDIILHGTATWALAASHLIQRCAHAEPARLRRLIGRFTAMVIPGSTITLEYREPQGADTVAYSVGNAEGAPAISQGIAVLGEPSG</sequence>
<feature type="domain" description="MaoC-like" evidence="1">
    <location>
        <begin position="169"/>
        <end position="258"/>
    </location>
</feature>
<evidence type="ECO:0000259" key="2">
    <source>
        <dbReference type="Pfam" id="PF13452"/>
    </source>
</evidence>
<dbReference type="InterPro" id="IPR002539">
    <property type="entry name" value="MaoC-like_dom"/>
</dbReference>
<reference evidence="3 4" key="1">
    <citation type="journal article" date="2014" name="Nature">
        <title>An environmental bacterial taxon with a large and distinct metabolic repertoire.</title>
        <authorList>
            <person name="Wilson M.C."/>
            <person name="Mori T."/>
            <person name="Ruckert C."/>
            <person name="Uria A.R."/>
            <person name="Helf M.J."/>
            <person name="Takada K."/>
            <person name="Gernert C."/>
            <person name="Steffens U.A."/>
            <person name="Heycke N."/>
            <person name="Schmitt S."/>
            <person name="Rinke C."/>
            <person name="Helfrich E.J."/>
            <person name="Brachmann A.O."/>
            <person name="Gurgui C."/>
            <person name="Wakimoto T."/>
            <person name="Kracht M."/>
            <person name="Crusemann M."/>
            <person name="Hentschel U."/>
            <person name="Abe I."/>
            <person name="Matsunaga S."/>
            <person name="Kalinowski J."/>
            <person name="Takeyama H."/>
            <person name="Piel J."/>
        </authorList>
    </citation>
    <scope>NUCLEOTIDE SEQUENCE [LARGE SCALE GENOMIC DNA]</scope>
    <source>
        <strain evidence="4">TSY1</strain>
    </source>
</reference>
<dbReference type="InterPro" id="IPR029069">
    <property type="entry name" value="HotDog_dom_sf"/>
</dbReference>
<dbReference type="InterPro" id="IPR039569">
    <property type="entry name" value="FAS1-like_DH_region"/>
</dbReference>
<dbReference type="PANTHER" id="PTHR13078:SF56">
    <property type="entry name" value="PEROXISOMAL MULTIFUNCTIONAL ENZYME TYPE 2"/>
    <property type="match status" value="1"/>
</dbReference>
<dbReference type="HOGENOM" id="CLU_083010_0_0_7"/>
<dbReference type="PATRIC" id="fig|1429438.4.peg.2195"/>
<dbReference type="SUPFAM" id="SSF54637">
    <property type="entry name" value="Thioesterase/thiol ester dehydrase-isomerase"/>
    <property type="match status" value="2"/>
</dbReference>
<dbReference type="Proteomes" id="UP000019141">
    <property type="component" value="Unassembled WGS sequence"/>
</dbReference>
<evidence type="ECO:0000259" key="1">
    <source>
        <dbReference type="Pfam" id="PF01575"/>
    </source>
</evidence>
<dbReference type="PANTHER" id="PTHR13078">
    <property type="entry name" value="PEROXISOMAL MULTIFUNCTIONAL ENZYME TYPE 2-RELATED"/>
    <property type="match status" value="1"/>
</dbReference>
<keyword evidence="4" id="KW-1185">Reference proteome</keyword>
<dbReference type="GO" id="GO:0003857">
    <property type="term" value="F:(3S)-3-hydroxyacyl-CoA dehydrogenase (NAD+) activity"/>
    <property type="evidence" value="ECO:0007669"/>
    <property type="project" value="TreeGrafter"/>
</dbReference>
<gene>
    <name evidence="3" type="ORF">ETSY1_10795</name>
</gene>
<dbReference type="GO" id="GO:0044594">
    <property type="term" value="F:17-beta-hydroxysteroid dehydrogenase (NAD+) activity"/>
    <property type="evidence" value="ECO:0007669"/>
    <property type="project" value="TreeGrafter"/>
</dbReference>
<dbReference type="CDD" id="cd03441">
    <property type="entry name" value="R_hydratase_like"/>
    <property type="match status" value="1"/>
</dbReference>
<accession>W4LRP3</accession>
<protein>
    <recommendedName>
        <fullName evidence="5">MaoC-like domain-containing protein</fullName>
    </recommendedName>
</protein>
<feature type="domain" description="FAS1-like dehydratase" evidence="2">
    <location>
        <begin position="6"/>
        <end position="135"/>
    </location>
</feature>
<organism evidence="3 4">
    <name type="scientific">Entotheonella factor</name>
    <dbReference type="NCBI Taxonomy" id="1429438"/>
    <lineage>
        <taxon>Bacteria</taxon>
        <taxon>Pseudomonadati</taxon>
        <taxon>Nitrospinota/Tectimicrobiota group</taxon>
        <taxon>Candidatus Tectimicrobiota</taxon>
        <taxon>Candidatus Entotheonellia</taxon>
        <taxon>Candidatus Entotheonellales</taxon>
        <taxon>Candidatus Entotheonellaceae</taxon>
        <taxon>Candidatus Entotheonella</taxon>
    </lineage>
</organism>
<evidence type="ECO:0000313" key="4">
    <source>
        <dbReference type="Proteomes" id="UP000019141"/>
    </source>
</evidence>
<name>W4LRP3_ENTF1</name>
<evidence type="ECO:0008006" key="5">
    <source>
        <dbReference type="Google" id="ProtNLM"/>
    </source>
</evidence>
<evidence type="ECO:0000313" key="3">
    <source>
        <dbReference type="EMBL" id="ETX00555.1"/>
    </source>
</evidence>
<proteinExistence type="predicted"/>